<accession>A0ABN7ALW5</accession>
<dbReference type="SMART" id="SM00849">
    <property type="entry name" value="Lactamase_B"/>
    <property type="match status" value="1"/>
</dbReference>
<dbReference type="InterPro" id="IPR025069">
    <property type="entry name" value="Cpsf2_C"/>
</dbReference>
<keyword evidence="4 5" id="KW-0539">Nucleus</keyword>
<evidence type="ECO:0000256" key="3">
    <source>
        <dbReference type="ARBA" id="ARBA00022664"/>
    </source>
</evidence>
<protein>
    <recommendedName>
        <fullName evidence="5">Cleavage and polyadenylation specificity factor subunit 2</fullName>
    </recommendedName>
    <alternativeName>
        <fullName evidence="5">Cleavage and polyadenylation specificity factor 100 kDa subunit</fullName>
    </alternativeName>
</protein>
<feature type="compositionally biased region" description="Basic and acidic residues" evidence="6">
    <location>
        <begin position="412"/>
        <end position="424"/>
    </location>
</feature>
<evidence type="ECO:0000256" key="1">
    <source>
        <dbReference type="ARBA" id="ARBA00004123"/>
    </source>
</evidence>
<evidence type="ECO:0000256" key="6">
    <source>
        <dbReference type="SAM" id="MobiDB-lite"/>
    </source>
</evidence>
<dbReference type="InterPro" id="IPR035639">
    <property type="entry name" value="CPSF2_MBL"/>
</dbReference>
<evidence type="ECO:0000313" key="10">
    <source>
        <dbReference type="Proteomes" id="UP001307889"/>
    </source>
</evidence>
<dbReference type="InterPro" id="IPR001279">
    <property type="entry name" value="Metallo-B-lactamas"/>
</dbReference>
<dbReference type="SUPFAM" id="SSF56281">
    <property type="entry name" value="Metallo-hydrolase/oxidoreductase"/>
    <property type="match status" value="1"/>
</dbReference>
<proteinExistence type="inferred from homology"/>
<keyword evidence="3 5" id="KW-0507">mRNA processing</keyword>
<evidence type="ECO:0000313" key="9">
    <source>
        <dbReference type="EMBL" id="BES92219.1"/>
    </source>
</evidence>
<evidence type="ECO:0000256" key="2">
    <source>
        <dbReference type="ARBA" id="ARBA00010624"/>
    </source>
</evidence>
<dbReference type="Proteomes" id="UP001307889">
    <property type="component" value="Chromosome 3"/>
</dbReference>
<evidence type="ECO:0000256" key="4">
    <source>
        <dbReference type="ARBA" id="ARBA00023242"/>
    </source>
</evidence>
<dbReference type="SMART" id="SM01027">
    <property type="entry name" value="Beta-Casp"/>
    <property type="match status" value="1"/>
</dbReference>
<evidence type="ECO:0000259" key="7">
    <source>
        <dbReference type="SMART" id="SM00849"/>
    </source>
</evidence>
<gene>
    <name evidence="9" type="ORF">NTJ_05027</name>
</gene>
<reference evidence="9 10" key="1">
    <citation type="submission" date="2023-09" db="EMBL/GenBank/DDBJ databases">
        <title>Nesidiocoris tenuis whole genome shotgun sequence.</title>
        <authorList>
            <person name="Shibata T."/>
            <person name="Shimoda M."/>
            <person name="Kobayashi T."/>
            <person name="Uehara T."/>
        </authorList>
    </citation>
    <scope>NUCLEOTIDE SEQUENCE [LARGE SCALE GENOMIC DNA]</scope>
    <source>
        <strain evidence="9 10">Japan</strain>
    </source>
</reference>
<comment type="subcellular location">
    <subcellularLocation>
        <location evidence="1 5">Nucleus</location>
    </subcellularLocation>
</comment>
<dbReference type="EMBL" id="AP028911">
    <property type="protein sequence ID" value="BES92219.1"/>
    <property type="molecule type" value="Genomic_DNA"/>
</dbReference>
<dbReference type="InterPro" id="IPR022712">
    <property type="entry name" value="Beta_Casp"/>
</dbReference>
<keyword evidence="5" id="KW-0694">RNA-binding</keyword>
<keyword evidence="10" id="KW-1185">Reference proteome</keyword>
<feature type="domain" description="Beta-Casp" evidence="8">
    <location>
        <begin position="244"/>
        <end position="370"/>
    </location>
</feature>
<dbReference type="Pfam" id="PF10996">
    <property type="entry name" value="Beta-Casp"/>
    <property type="match status" value="1"/>
</dbReference>
<dbReference type="PANTHER" id="PTHR45922:SF1">
    <property type="entry name" value="CLEAVAGE AND POLYADENYLATION SPECIFICITY FACTOR SUBUNIT 2"/>
    <property type="match status" value="1"/>
</dbReference>
<dbReference type="Gene3D" id="3.60.15.10">
    <property type="entry name" value="Ribonuclease Z/Hydroxyacylglutathione hydrolase-like"/>
    <property type="match status" value="1"/>
</dbReference>
<dbReference type="InterPro" id="IPR011108">
    <property type="entry name" value="RMMBL"/>
</dbReference>
<name>A0ABN7ALW5_9HEMI</name>
<feature type="region of interest" description="Disordered" evidence="6">
    <location>
        <begin position="408"/>
        <end position="429"/>
    </location>
</feature>
<comment type="similarity">
    <text evidence="2 5">Belongs to the metallo-beta-lactamase superfamily. RNA-metabolizing metallo-beta-lactamase-like family. CPSF2/YSH1 subfamily.</text>
</comment>
<evidence type="ECO:0000259" key="8">
    <source>
        <dbReference type="SMART" id="SM01027"/>
    </source>
</evidence>
<dbReference type="Pfam" id="PF07521">
    <property type="entry name" value="RMMBL"/>
    <property type="match status" value="1"/>
</dbReference>
<organism evidence="9 10">
    <name type="scientific">Nesidiocoris tenuis</name>
    <dbReference type="NCBI Taxonomy" id="355587"/>
    <lineage>
        <taxon>Eukaryota</taxon>
        <taxon>Metazoa</taxon>
        <taxon>Ecdysozoa</taxon>
        <taxon>Arthropoda</taxon>
        <taxon>Hexapoda</taxon>
        <taxon>Insecta</taxon>
        <taxon>Pterygota</taxon>
        <taxon>Neoptera</taxon>
        <taxon>Paraneoptera</taxon>
        <taxon>Hemiptera</taxon>
        <taxon>Heteroptera</taxon>
        <taxon>Panheteroptera</taxon>
        <taxon>Cimicomorpha</taxon>
        <taxon>Miridae</taxon>
        <taxon>Dicyphina</taxon>
        <taxon>Nesidiocoris</taxon>
    </lineage>
</organism>
<dbReference type="Pfam" id="PF13299">
    <property type="entry name" value="CPSF100_C"/>
    <property type="match status" value="1"/>
</dbReference>
<dbReference type="InterPro" id="IPR027075">
    <property type="entry name" value="CPSF2"/>
</dbReference>
<dbReference type="PANTHER" id="PTHR45922">
    <property type="entry name" value="CLEAVAGE AND POLYADENYLATION SPECIFICITY FACTOR SUBUNIT 2"/>
    <property type="match status" value="1"/>
</dbReference>
<dbReference type="InterPro" id="IPR036866">
    <property type="entry name" value="RibonucZ/Hydroxyglut_hydro"/>
</dbReference>
<dbReference type="CDD" id="cd16293">
    <property type="entry name" value="CPSF2-like_MBL-fold"/>
    <property type="match status" value="1"/>
</dbReference>
<feature type="domain" description="Metallo-beta-lactamase" evidence="7">
    <location>
        <begin position="17"/>
        <end position="228"/>
    </location>
</feature>
<evidence type="ECO:0000256" key="5">
    <source>
        <dbReference type="RuleBase" id="RU365006"/>
    </source>
</evidence>
<dbReference type="Pfam" id="PF16661">
    <property type="entry name" value="Lactamase_B_6"/>
    <property type="match status" value="1"/>
</dbReference>
<sequence length="763" mass="85982">MTSIIKLQAISGAMDESPPCYILQIDDFRFLLDCGWNEKFDLDYIKELKRHVHVIDAVLLTYPDPLHLGALPYLVGKCGLSCPVYATIPVYKMGQMFMYDLYQSRYNMEEFSLFNLDDVDAAFDKVIQLKYNQTVPMKGKGYGLTIVPMPAGHMLGGTMWKISKAHGEEDVVYAIDFNHKKERHLNGCELERLERPSLLIADAYNATYKQARRWTRDERLMTLILQTLSGGGNILIAADTAGRVLELSHMLEQLWRNKESGLQSHPLCLLNNVSYNVVEFAKSQIEWMSDKLMKSFEAVRNNPFQFKHIRICHSVNEVLKLASAHVVVLASMADLECGFAHDLFLQWATSAENTIILTSRTGEGTLASTLLKGGTNRSYTLDVKRRVRLEGEELAAFLKEQQDLAASAATVDGRRTDKTGKDAPAEDYDSSDDELELLSVVKGTHDLVVKSENKRPNKLKKTYPMYPVKDTKVKFDDYGELIRVEDYKTIDASQIAEGRDIKIRIKEEDTNQSSFEQNEVPSKCIKTTEEIFVKAQVHFIDFEGRSDGESVQKLITQLRPHRLILVRGTPTNTEALAKHVRQWTDAKVFTPGRGDVVDATSETHIYQIRLTDALVSSMKMQKAKDMEVAWLDGVVTLPGKAPDTIDLTPAEDMEVDEAQNNAAAADTSANPTIGERLLALEPVALTDVNPHDSVFINELKLSDLKQILTKAGIDSEFAGGVLWCCDRTIAVKRQESRRVSLEGWISDNYYKVRDILYSRYAIV</sequence>